<keyword evidence="4" id="KW-1185">Reference proteome</keyword>
<feature type="compositionally biased region" description="Polar residues" evidence="1">
    <location>
        <begin position="88"/>
        <end position="99"/>
    </location>
</feature>
<feature type="compositionally biased region" description="Polar residues" evidence="1">
    <location>
        <begin position="311"/>
        <end position="345"/>
    </location>
</feature>
<dbReference type="GO" id="GO:1904263">
    <property type="term" value="P:positive regulation of TORC1 signaling"/>
    <property type="evidence" value="ECO:0007669"/>
    <property type="project" value="TreeGrafter"/>
</dbReference>
<feature type="region of interest" description="Disordered" evidence="1">
    <location>
        <begin position="444"/>
        <end position="475"/>
    </location>
</feature>
<feature type="region of interest" description="Disordered" evidence="1">
    <location>
        <begin position="78"/>
        <end position="177"/>
    </location>
</feature>
<feature type="compositionally biased region" description="Polar residues" evidence="1">
    <location>
        <begin position="445"/>
        <end position="475"/>
    </location>
</feature>
<feature type="domain" description="UDENN FLCN/SMCR8-type" evidence="2">
    <location>
        <begin position="317"/>
        <end position="642"/>
    </location>
</feature>
<sequence>MVCRWPVRDTQSARAERAVPFWDEYQRISLAHFCEVHGPTSILCTQVLPISCLTCYPPQEAFHGGHLDGAPPPWLDSRFSSLDPYNKQRPTSAPTSRAPSFSRRGGLGTSPQRSALLNQHVQQQSRLHSQQSRHNSASSSSASSPRDTPPTSPRSPHPPSAETFLSDTDIGSCNISKRYTGGTGHHGAGGGPPASTDSCANCSLSLPKSVSEQLPEGAPGSPTKDGKGKNGSPVLRTREAFIAGEQWAQEDSDHVYTRRSRAKTRKDSFRRLSRPSSSKSFGNGECSPDPSDDDNGLQSSTEFDPTIPNPGLSQTVTSTASAEQQHQQTPTGPHSHTLTYLTTRNPPSQTAYSLLRRSCIRTLSCEFLPRAGSGPLVFGDPQAGYTIAYVFRIRDPRARGGRRGYALICLAGRDERRMMRAAPLLMRWFESTASWIVSMADHETNASNSPTSPASIISQSPTNTTTISHANAGTGNVNITPVTSFLSGRSHDPDGFLRRATDTRAKSLAELVGRENFFVELHAVFVRLLGQLGRMLGGLDTMAEPLDSGFREETREARLEKEVDTMSVKTVGLTITEKERAHQRYHRSRRESMNVVGMSNVSVSANIIPPHTIAPKTANLIPDIHAPRTRHLDTRLRQESVA</sequence>
<dbReference type="Pfam" id="PF11704">
    <property type="entry name" value="Folliculin"/>
    <property type="match status" value="1"/>
</dbReference>
<dbReference type="OrthoDB" id="5599713at2759"/>
<dbReference type="EMBL" id="JAGHQL010000150">
    <property type="protein sequence ID" value="KAH0537329.1"/>
    <property type="molecule type" value="Genomic_DNA"/>
</dbReference>
<dbReference type="PANTHER" id="PTHR31441:SF2">
    <property type="entry name" value="FOLLICULIN"/>
    <property type="match status" value="1"/>
</dbReference>
<name>A0A9P8KY34_9PEZI</name>
<gene>
    <name evidence="3" type="ORF">FGG08_005845</name>
</gene>
<evidence type="ECO:0000313" key="3">
    <source>
        <dbReference type="EMBL" id="KAH0537329.1"/>
    </source>
</evidence>
<evidence type="ECO:0000256" key="1">
    <source>
        <dbReference type="SAM" id="MobiDB-lite"/>
    </source>
</evidence>
<comment type="caution">
    <text evidence="3">The sequence shown here is derived from an EMBL/GenBank/DDBJ whole genome shotgun (WGS) entry which is preliminary data.</text>
</comment>
<dbReference type="Proteomes" id="UP000698800">
    <property type="component" value="Unassembled WGS sequence"/>
</dbReference>
<feature type="region of interest" description="Disordered" evidence="1">
    <location>
        <begin position="210"/>
        <end position="233"/>
    </location>
</feature>
<evidence type="ECO:0000313" key="4">
    <source>
        <dbReference type="Proteomes" id="UP000698800"/>
    </source>
</evidence>
<accession>A0A9P8KY34</accession>
<feature type="region of interest" description="Disordered" evidence="1">
    <location>
        <begin position="250"/>
        <end position="345"/>
    </location>
</feature>
<feature type="compositionally biased region" description="Polar residues" evidence="1">
    <location>
        <begin position="163"/>
        <end position="177"/>
    </location>
</feature>
<organism evidence="3 4">
    <name type="scientific">Glutinoglossum americanum</name>
    <dbReference type="NCBI Taxonomy" id="1670608"/>
    <lineage>
        <taxon>Eukaryota</taxon>
        <taxon>Fungi</taxon>
        <taxon>Dikarya</taxon>
        <taxon>Ascomycota</taxon>
        <taxon>Pezizomycotina</taxon>
        <taxon>Geoglossomycetes</taxon>
        <taxon>Geoglossales</taxon>
        <taxon>Geoglossaceae</taxon>
        <taxon>Glutinoglossum</taxon>
    </lineage>
</organism>
<dbReference type="InterPro" id="IPR037521">
    <property type="entry name" value="FLCN/SMCR8_DENN"/>
</dbReference>
<dbReference type="AlphaFoldDB" id="A0A9P8KY34"/>
<proteinExistence type="predicted"/>
<feature type="compositionally biased region" description="Pro residues" evidence="1">
    <location>
        <begin position="147"/>
        <end position="159"/>
    </location>
</feature>
<feature type="compositionally biased region" description="Low complexity" evidence="1">
    <location>
        <begin position="119"/>
        <end position="146"/>
    </location>
</feature>
<dbReference type="InterPro" id="IPR037520">
    <property type="entry name" value="Folliculin/SMCR8_longin"/>
</dbReference>
<evidence type="ECO:0000259" key="2">
    <source>
        <dbReference type="PROSITE" id="PS51834"/>
    </source>
</evidence>
<dbReference type="PANTHER" id="PTHR31441">
    <property type="entry name" value="FOLLICULIN FAMILY MEMBER"/>
    <property type="match status" value="1"/>
</dbReference>
<protein>
    <recommendedName>
        <fullName evidence="2">UDENN FLCN/SMCR8-type domain-containing protein</fullName>
    </recommendedName>
</protein>
<dbReference type="GO" id="GO:0005096">
    <property type="term" value="F:GTPase activator activity"/>
    <property type="evidence" value="ECO:0007669"/>
    <property type="project" value="InterPro"/>
</dbReference>
<dbReference type="GO" id="GO:0005829">
    <property type="term" value="C:cytosol"/>
    <property type="evidence" value="ECO:0007669"/>
    <property type="project" value="TreeGrafter"/>
</dbReference>
<dbReference type="InterPro" id="IPR021713">
    <property type="entry name" value="Folliculin"/>
</dbReference>
<reference evidence="3" key="1">
    <citation type="submission" date="2021-03" db="EMBL/GenBank/DDBJ databases">
        <title>Comparative genomics and phylogenomic investigation of the class Geoglossomycetes provide insights into ecological specialization and systematics.</title>
        <authorList>
            <person name="Melie T."/>
            <person name="Pirro S."/>
            <person name="Miller A.N."/>
            <person name="Quandt A."/>
        </authorList>
    </citation>
    <scope>NUCLEOTIDE SEQUENCE</scope>
    <source>
        <strain evidence="3">GBOQ0MN5Z8</strain>
    </source>
</reference>
<dbReference type="PROSITE" id="PS51834">
    <property type="entry name" value="DENN_FLCN_SMCR8"/>
    <property type="match status" value="1"/>
</dbReference>